<evidence type="ECO:0000256" key="1">
    <source>
        <dbReference type="ARBA" id="ARBA00004947"/>
    </source>
</evidence>
<comment type="similarity">
    <text evidence="2">Belongs to the NAD(P)-dependent epimerase/dehydratase family.</text>
</comment>
<dbReference type="RefSeq" id="WP_265682130.1">
    <property type="nucleotide sequence ID" value="NZ_CP120863.1"/>
</dbReference>
<dbReference type="PANTHER" id="PTHR43725:SF54">
    <property type="entry name" value="UDP-N-ACETYL-D-QUINOVOSAMINE 4-EPIMERASE"/>
    <property type="match status" value="1"/>
</dbReference>
<dbReference type="SUPFAM" id="SSF51735">
    <property type="entry name" value="NAD(P)-binding Rossmann-fold domains"/>
    <property type="match status" value="1"/>
</dbReference>
<dbReference type="PANTHER" id="PTHR43725">
    <property type="entry name" value="UDP-GLUCOSE 4-EPIMERASE"/>
    <property type="match status" value="1"/>
</dbReference>
<gene>
    <name evidence="7" type="ORF">K1718_13820</name>
</gene>
<dbReference type="Proteomes" id="UP001209803">
    <property type="component" value="Chromosome"/>
</dbReference>
<dbReference type="Pfam" id="PF01370">
    <property type="entry name" value="Epimerase"/>
    <property type="match status" value="1"/>
</dbReference>
<proteinExistence type="inferred from homology"/>
<evidence type="ECO:0000313" key="7">
    <source>
        <dbReference type="EMBL" id="WFE87258.1"/>
    </source>
</evidence>
<evidence type="ECO:0000256" key="5">
    <source>
        <dbReference type="ARBA" id="ARBA00033067"/>
    </source>
</evidence>
<name>A0ABY8F3C3_9HYPH</name>
<feature type="domain" description="NAD-dependent epimerase/dehydratase" evidence="6">
    <location>
        <begin position="3"/>
        <end position="226"/>
    </location>
</feature>
<evidence type="ECO:0000259" key="6">
    <source>
        <dbReference type="Pfam" id="PF01370"/>
    </source>
</evidence>
<dbReference type="Gene3D" id="3.40.50.720">
    <property type="entry name" value="NAD(P)-binding Rossmann-like Domain"/>
    <property type="match status" value="1"/>
</dbReference>
<evidence type="ECO:0000256" key="4">
    <source>
        <dbReference type="ARBA" id="ARBA00031367"/>
    </source>
</evidence>
<organism evidence="7 8">
    <name type="scientific">Roseibium porphyridii</name>
    <dbReference type="NCBI Taxonomy" id="2866279"/>
    <lineage>
        <taxon>Bacteria</taxon>
        <taxon>Pseudomonadati</taxon>
        <taxon>Pseudomonadota</taxon>
        <taxon>Alphaproteobacteria</taxon>
        <taxon>Hyphomicrobiales</taxon>
        <taxon>Stappiaceae</taxon>
        <taxon>Roseibium</taxon>
    </lineage>
</organism>
<dbReference type="InterPro" id="IPR036291">
    <property type="entry name" value="NAD(P)-bd_dom_sf"/>
</dbReference>
<dbReference type="CDD" id="cd08946">
    <property type="entry name" value="SDR_e"/>
    <property type="match status" value="1"/>
</dbReference>
<sequence>MHVLITGGSGLVGRFIADRLHRDGHQLTALGRQPLDWLKAGYQSWNLSDTQVDVPQADVLIHCALSHIPGKYRDGEGDDPHGFIERNAEGTVRLMERSKAAGVAHFVFLSSRAVYSEVNNWAVLSETAETDPNTLYGQVKLVCEQALQSLCDDRFKGTSLRATGVYGTAPGTQEHKWSDLFAAFERGESIDPRLGTEVHGEDLADAVARILDNASQRNAPFEVFNVSDLLLDRQDLIKLYAEHRGLSGAALPQRADGSVGVMEPGKLKALGWAPGGKERLQAFIGSLN</sequence>
<keyword evidence="8" id="KW-1185">Reference proteome</keyword>
<evidence type="ECO:0000256" key="2">
    <source>
        <dbReference type="ARBA" id="ARBA00007637"/>
    </source>
</evidence>
<evidence type="ECO:0000256" key="3">
    <source>
        <dbReference type="ARBA" id="ARBA00018569"/>
    </source>
</evidence>
<protein>
    <recommendedName>
        <fullName evidence="3">UDP-glucose 4-epimerase</fullName>
    </recommendedName>
    <alternativeName>
        <fullName evidence="5">Galactowaldenase</fullName>
    </alternativeName>
    <alternativeName>
        <fullName evidence="4">UDP-galactose 4-epimerase</fullName>
    </alternativeName>
</protein>
<accession>A0ABY8F3C3</accession>
<reference evidence="7 8" key="1">
    <citation type="submission" date="2023-03" db="EMBL/GenBank/DDBJ databases">
        <title>Roseibium porphyridii sp. nov. and Roseibium rhodosorbium sp. nov. isolated from marine algae, Porphyridium cruentum and Rhodosorus marinus, respectively.</title>
        <authorList>
            <person name="Lee M.W."/>
            <person name="Choi B.J."/>
            <person name="Lee J.K."/>
            <person name="Choi D.G."/>
            <person name="Baek J.H."/>
            <person name="Bayburt H."/>
            <person name="Kim J.M."/>
            <person name="Han D.M."/>
            <person name="Kim K.H."/>
            <person name="Jeon C.O."/>
        </authorList>
    </citation>
    <scope>NUCLEOTIDE SEQUENCE [LARGE SCALE GENOMIC DNA]</scope>
    <source>
        <strain evidence="7 8">KMA01</strain>
    </source>
</reference>
<dbReference type="InterPro" id="IPR001509">
    <property type="entry name" value="Epimerase_deHydtase"/>
</dbReference>
<comment type="pathway">
    <text evidence="1">Carbohydrate metabolism; galactose metabolism.</text>
</comment>
<evidence type="ECO:0000313" key="8">
    <source>
        <dbReference type="Proteomes" id="UP001209803"/>
    </source>
</evidence>
<dbReference type="EMBL" id="CP120863">
    <property type="protein sequence ID" value="WFE87258.1"/>
    <property type="molecule type" value="Genomic_DNA"/>
</dbReference>